<dbReference type="AlphaFoldDB" id="A0A8X7QGK5"/>
<feature type="binding site" description="axial binding residue" evidence="2">
    <location>
        <position position="416"/>
    </location>
    <ligand>
        <name>heme</name>
        <dbReference type="ChEBI" id="CHEBI:30413"/>
    </ligand>
    <ligandPart>
        <name>Fe</name>
        <dbReference type="ChEBI" id="CHEBI:18248"/>
    </ligandPart>
</feature>
<name>A0A8X7QGK5_BRACI</name>
<dbReference type="CDD" id="cd11073">
    <property type="entry name" value="CYP76-like"/>
    <property type="match status" value="1"/>
</dbReference>
<keyword evidence="2 3" id="KW-0408">Iron</keyword>
<evidence type="ECO:0000256" key="2">
    <source>
        <dbReference type="PIRSR" id="PIRSR602401-1"/>
    </source>
</evidence>
<dbReference type="Gene3D" id="1.10.630.10">
    <property type="entry name" value="Cytochrome P450"/>
    <property type="match status" value="1"/>
</dbReference>
<dbReference type="InterPro" id="IPR017972">
    <property type="entry name" value="Cyt_P450_CS"/>
</dbReference>
<evidence type="ECO:0000313" key="4">
    <source>
        <dbReference type="EMBL" id="KAG2268240.1"/>
    </source>
</evidence>
<dbReference type="SUPFAM" id="SSF48264">
    <property type="entry name" value="Cytochrome P450"/>
    <property type="match status" value="1"/>
</dbReference>
<evidence type="ECO:0000256" key="3">
    <source>
        <dbReference type="RuleBase" id="RU000461"/>
    </source>
</evidence>
<gene>
    <name evidence="4" type="ORF">Bca52824_062795</name>
</gene>
<protein>
    <submittedName>
        <fullName evidence="4">Uncharacterized protein</fullName>
    </submittedName>
</protein>
<dbReference type="Proteomes" id="UP000886595">
    <property type="component" value="Unassembled WGS sequence"/>
</dbReference>
<dbReference type="PROSITE" id="PS51257">
    <property type="entry name" value="PROKAR_LIPOPROTEIN"/>
    <property type="match status" value="1"/>
</dbReference>
<dbReference type="PANTHER" id="PTHR47950">
    <property type="entry name" value="CYTOCHROME P450, FAMILY 76, SUBFAMILY C, POLYPEPTIDE 5-RELATED"/>
    <property type="match status" value="1"/>
</dbReference>
<keyword evidence="2 3" id="KW-0479">Metal-binding</keyword>
<dbReference type="GO" id="GO:0004497">
    <property type="term" value="F:monooxygenase activity"/>
    <property type="evidence" value="ECO:0007669"/>
    <property type="project" value="UniProtKB-KW"/>
</dbReference>
<dbReference type="InterPro" id="IPR036396">
    <property type="entry name" value="Cyt_P450_sf"/>
</dbReference>
<organism evidence="4 5">
    <name type="scientific">Brassica carinata</name>
    <name type="common">Ethiopian mustard</name>
    <name type="synonym">Abyssinian cabbage</name>
    <dbReference type="NCBI Taxonomy" id="52824"/>
    <lineage>
        <taxon>Eukaryota</taxon>
        <taxon>Viridiplantae</taxon>
        <taxon>Streptophyta</taxon>
        <taxon>Embryophyta</taxon>
        <taxon>Tracheophyta</taxon>
        <taxon>Spermatophyta</taxon>
        <taxon>Magnoliopsida</taxon>
        <taxon>eudicotyledons</taxon>
        <taxon>Gunneridae</taxon>
        <taxon>Pentapetalae</taxon>
        <taxon>rosids</taxon>
        <taxon>malvids</taxon>
        <taxon>Brassicales</taxon>
        <taxon>Brassicaceae</taxon>
        <taxon>Brassiceae</taxon>
        <taxon>Brassica</taxon>
    </lineage>
</organism>
<keyword evidence="2 3" id="KW-0349">Heme</keyword>
<dbReference type="Pfam" id="PF00067">
    <property type="entry name" value="p450"/>
    <property type="match status" value="2"/>
</dbReference>
<reference evidence="4 5" key="1">
    <citation type="submission" date="2020-02" db="EMBL/GenBank/DDBJ databases">
        <authorList>
            <person name="Ma Q."/>
            <person name="Huang Y."/>
            <person name="Song X."/>
            <person name="Pei D."/>
        </authorList>
    </citation>
    <scope>NUCLEOTIDE SEQUENCE [LARGE SCALE GENOMIC DNA]</scope>
    <source>
        <strain evidence="4">Sxm20200214</strain>
        <tissue evidence="4">Leaf</tissue>
    </source>
</reference>
<dbReference type="GO" id="GO:0016705">
    <property type="term" value="F:oxidoreductase activity, acting on paired donors, with incorporation or reduction of molecular oxygen"/>
    <property type="evidence" value="ECO:0007669"/>
    <property type="project" value="InterPro"/>
</dbReference>
<dbReference type="OrthoDB" id="2789670at2759"/>
<dbReference type="EMBL" id="JAAMPC010000013">
    <property type="protein sequence ID" value="KAG2268240.1"/>
    <property type="molecule type" value="Genomic_DNA"/>
</dbReference>
<evidence type="ECO:0000256" key="1">
    <source>
        <dbReference type="ARBA" id="ARBA00010617"/>
    </source>
</evidence>
<sequence length="471" mass="53379">MEIFSEKLLLPICFILSCFFIFTTARFRQSSPRSATLPPGPPRLPIIGNIHQVGKLPHRSFADLSRTYGPIMHLKFGRLNTVIITLPEAAREVLRTHDQTLSDHKAPNAVRSISHHKVSAAWIHPFSARWRLLRKLSVRILSVTHLFSAQRVESTKALRMKKVQELVSFMDESSKREVTVDISRVSFITTLNIIFVIGAMEAAGSPDLANFFPFLEFLNLQGYTKRMKFCTDKLFKVFREFIDIKTAEKSLRNDPKDASNCDFLDALLDLTVGEEAELDYNDIEHLLLDMFVAGTDTNSSTLEWAMTELLTNPKTMAKAQAEIEQMIGLNGFVQEPDISELTYIQSVVKETLRLHPPVPFLLPREAETDVEIFGYLVPKDAQNPTQFEPERFLGKEIDVKGKDYELTPFGAGRRICPGLPLAVKMVPLMLVSLLYSFDWKLPNAVDMDETFGVTLHKANPLHAVPVKKNRH</sequence>
<dbReference type="InterPro" id="IPR002401">
    <property type="entry name" value="Cyt_P450_E_grp-I"/>
</dbReference>
<dbReference type="PRINTS" id="PR00385">
    <property type="entry name" value="P450"/>
</dbReference>
<comment type="cofactor">
    <cofactor evidence="2">
        <name>heme</name>
        <dbReference type="ChEBI" id="CHEBI:30413"/>
    </cofactor>
</comment>
<dbReference type="PRINTS" id="PR00463">
    <property type="entry name" value="EP450I"/>
</dbReference>
<dbReference type="GO" id="GO:0020037">
    <property type="term" value="F:heme binding"/>
    <property type="evidence" value="ECO:0007669"/>
    <property type="project" value="InterPro"/>
</dbReference>
<keyword evidence="5" id="KW-1185">Reference proteome</keyword>
<keyword evidence="3" id="KW-0503">Monooxygenase</keyword>
<dbReference type="PANTHER" id="PTHR47950:SF22">
    <property type="entry name" value="CYTOCHROME P450 76C1-RELATED"/>
    <property type="match status" value="1"/>
</dbReference>
<proteinExistence type="inferred from homology"/>
<keyword evidence="3" id="KW-0560">Oxidoreductase</keyword>
<comment type="similarity">
    <text evidence="1 3">Belongs to the cytochrome P450 family.</text>
</comment>
<accession>A0A8X7QGK5</accession>
<dbReference type="GO" id="GO:0005506">
    <property type="term" value="F:iron ion binding"/>
    <property type="evidence" value="ECO:0007669"/>
    <property type="project" value="InterPro"/>
</dbReference>
<dbReference type="InterPro" id="IPR001128">
    <property type="entry name" value="Cyt_P450"/>
</dbReference>
<dbReference type="PROSITE" id="PS00086">
    <property type="entry name" value="CYTOCHROME_P450"/>
    <property type="match status" value="1"/>
</dbReference>
<evidence type="ECO:0000313" key="5">
    <source>
        <dbReference type="Proteomes" id="UP000886595"/>
    </source>
</evidence>
<comment type="caution">
    <text evidence="4">The sequence shown here is derived from an EMBL/GenBank/DDBJ whole genome shotgun (WGS) entry which is preliminary data.</text>
</comment>